<reference key="1">
    <citation type="submission" date="2010-11" db="EMBL/GenBank/DDBJ databases">
        <title>The complete genome of Bacteroides helcogenes P 36-108.</title>
        <authorList>
            <consortium name="US DOE Joint Genome Institute (JGI-PGF)"/>
            <person name="Lucas S."/>
            <person name="Copeland A."/>
            <person name="Lapidus A."/>
            <person name="Bruce D."/>
            <person name="Goodwin L."/>
            <person name="Pitluck S."/>
            <person name="Kyrpides N."/>
            <person name="Mavromatis K."/>
            <person name="Ivanova N."/>
            <person name="Zeytun A."/>
            <person name="Brettin T."/>
            <person name="Detter J.C."/>
            <person name="Tapia R."/>
            <person name="Han C."/>
            <person name="Land M."/>
            <person name="Hauser L."/>
            <person name="Markowitz V."/>
            <person name="Cheng J.-F."/>
            <person name="Hugenholtz P."/>
            <person name="Woyke T."/>
            <person name="Wu D."/>
            <person name="Gronow S."/>
            <person name="Wellnitz S."/>
            <person name="Brambilla E."/>
            <person name="Klenk H.-P."/>
            <person name="Eisen J.A."/>
        </authorList>
    </citation>
    <scope>NUCLEOTIDE SEQUENCE</scope>
    <source>
        <strain>P 36-108</strain>
    </source>
</reference>
<dbReference type="EMBL" id="CP002352">
    <property type="protein sequence ID" value="ADV42910.1"/>
    <property type="molecule type" value="Genomic_DNA"/>
</dbReference>
<evidence type="ECO:0000256" key="2">
    <source>
        <dbReference type="ARBA" id="ARBA00022801"/>
    </source>
</evidence>
<comment type="similarity">
    <text evidence="4">Belongs to the arginase family.</text>
</comment>
<dbReference type="KEGG" id="bhl:Bache_0893"/>
<name>E6SQ05_BACT6</name>
<gene>
    <name evidence="6" type="ordered locus">Bache_0893</name>
</gene>
<dbReference type="InterPro" id="IPR023696">
    <property type="entry name" value="Ureohydrolase_dom_sf"/>
</dbReference>
<dbReference type="GO" id="GO:0004053">
    <property type="term" value="F:arginase activity"/>
    <property type="evidence" value="ECO:0007669"/>
    <property type="project" value="TreeGrafter"/>
</dbReference>
<dbReference type="STRING" id="693979.Bache_0893"/>
<evidence type="ECO:0000256" key="4">
    <source>
        <dbReference type="PROSITE-ProRule" id="PRU00742"/>
    </source>
</evidence>
<dbReference type="GO" id="GO:0005829">
    <property type="term" value="C:cytosol"/>
    <property type="evidence" value="ECO:0007669"/>
    <property type="project" value="TreeGrafter"/>
</dbReference>
<dbReference type="RefSeq" id="WP_013546523.1">
    <property type="nucleotide sequence ID" value="NC_014933.1"/>
</dbReference>
<sequence>MKKYLLTIAWALVALTIVNAQNNQERMGKTVRLIYPQWQGGNVSSLITEVKNPDDASLGYMLGAQLLEVLAPQNPAQKKITIPISTEIGERKVQDGVYDRDIIAQQTSVAVEMLKIEKPDRIITLGGECSVSVAPFTFLADKYKNDVAVVWIDAHPDITLPGEAYPGYHAMAVTALMGKGDNKILSSLPTSIAPSNILFVGLRDWERDEIKVRQREYGMKNLTVQEVKVDSKAVLNWIKQTGAKHILIHFDMDVLDPSEIIPAVGVVNNGLKMSEVVRIINDIHAHAQIDALTVAEPMPRIAINLRNMLRAIKMFEE</sequence>
<dbReference type="PRINTS" id="PR00116">
    <property type="entry name" value="ARGINASE"/>
</dbReference>
<dbReference type="GO" id="GO:0030145">
    <property type="term" value="F:manganese ion binding"/>
    <property type="evidence" value="ECO:0007669"/>
    <property type="project" value="TreeGrafter"/>
</dbReference>
<evidence type="ECO:0000256" key="3">
    <source>
        <dbReference type="ARBA" id="ARBA00023211"/>
    </source>
</evidence>
<evidence type="ECO:0000256" key="1">
    <source>
        <dbReference type="ARBA" id="ARBA00022723"/>
    </source>
</evidence>
<dbReference type="InterPro" id="IPR006035">
    <property type="entry name" value="Ureohydrolase"/>
</dbReference>
<dbReference type="Gene3D" id="3.40.800.10">
    <property type="entry name" value="Ureohydrolase domain"/>
    <property type="match status" value="1"/>
</dbReference>
<dbReference type="PANTHER" id="PTHR43782">
    <property type="entry name" value="ARGINASE"/>
    <property type="match status" value="1"/>
</dbReference>
<organism evidence="6 7">
    <name type="scientific">Bacteroides helcogenes (strain ATCC 35417 / DSM 20613 / JCM 6297 / CCUG 15421 / P 36-108)</name>
    <dbReference type="NCBI Taxonomy" id="693979"/>
    <lineage>
        <taxon>Bacteria</taxon>
        <taxon>Pseudomonadati</taxon>
        <taxon>Bacteroidota</taxon>
        <taxon>Bacteroidia</taxon>
        <taxon>Bacteroidales</taxon>
        <taxon>Bacteroidaceae</taxon>
        <taxon>Bacteroides</taxon>
    </lineage>
</organism>
<accession>E6SQ05</accession>
<feature type="chain" id="PRO_5003210977" evidence="5">
    <location>
        <begin position="21"/>
        <end position="317"/>
    </location>
</feature>
<dbReference type="AlphaFoldDB" id="E6SQ05"/>
<keyword evidence="3" id="KW-0464">Manganese</keyword>
<evidence type="ECO:0000313" key="7">
    <source>
        <dbReference type="Proteomes" id="UP000008630"/>
    </source>
</evidence>
<dbReference type="PROSITE" id="PS51409">
    <property type="entry name" value="ARGINASE_2"/>
    <property type="match status" value="1"/>
</dbReference>
<protein>
    <submittedName>
        <fullName evidence="6">Arginase/agmatinase/formiminoglutamase</fullName>
    </submittedName>
</protein>
<reference evidence="6 7" key="2">
    <citation type="journal article" date="2011" name="Stand. Genomic Sci.">
        <title>Complete genome sequence of Bacteroides helcogenes type strain (P 36-108).</title>
        <authorList>
            <person name="Pati A."/>
            <person name="Gronow S."/>
            <person name="Zeytun A."/>
            <person name="Lapidus A."/>
            <person name="Nolan M."/>
            <person name="Hammon N."/>
            <person name="Deshpande S."/>
            <person name="Cheng J.F."/>
            <person name="Tapia R."/>
            <person name="Han C."/>
            <person name="Goodwin L."/>
            <person name="Pitluck S."/>
            <person name="Liolios K."/>
            <person name="Pagani I."/>
            <person name="Ivanova N."/>
            <person name="Mavromatis K."/>
            <person name="Chen A."/>
            <person name="Palaniappan K."/>
            <person name="Land M."/>
            <person name="Hauser L."/>
            <person name="Chang Y.J."/>
            <person name="Jeffries C.D."/>
            <person name="Detter J.C."/>
            <person name="Brambilla E."/>
            <person name="Rohde M."/>
            <person name="Goker M."/>
            <person name="Woyke T."/>
            <person name="Bristow J."/>
            <person name="Eisen J.A."/>
            <person name="Markowitz V."/>
            <person name="Hugenholtz P."/>
            <person name="Kyrpides N.C."/>
            <person name="Klenk H.P."/>
            <person name="Lucas S."/>
        </authorList>
    </citation>
    <scope>NUCLEOTIDE SEQUENCE [LARGE SCALE GENOMIC DNA]</scope>
    <source>
        <strain evidence="7">ATCC 35417 / DSM 20613 / JCM 6297 / CCUG 15421 / P 36-108</strain>
    </source>
</reference>
<dbReference type="OrthoDB" id="9788689at2"/>
<proteinExistence type="inferred from homology"/>
<dbReference type="Proteomes" id="UP000008630">
    <property type="component" value="Chromosome"/>
</dbReference>
<feature type="signal peptide" evidence="5">
    <location>
        <begin position="1"/>
        <end position="20"/>
    </location>
</feature>
<dbReference type="Pfam" id="PF00491">
    <property type="entry name" value="Arginase"/>
    <property type="match status" value="1"/>
</dbReference>
<keyword evidence="2" id="KW-0378">Hydrolase</keyword>
<keyword evidence="1" id="KW-0479">Metal-binding</keyword>
<evidence type="ECO:0000256" key="5">
    <source>
        <dbReference type="SAM" id="SignalP"/>
    </source>
</evidence>
<dbReference type="SUPFAM" id="SSF52768">
    <property type="entry name" value="Arginase/deacetylase"/>
    <property type="match status" value="1"/>
</dbReference>
<keyword evidence="7" id="KW-1185">Reference proteome</keyword>
<dbReference type="eggNOG" id="COG0010">
    <property type="taxonomic scope" value="Bacteria"/>
</dbReference>
<dbReference type="PATRIC" id="fig|693979.3.peg.948"/>
<evidence type="ECO:0000313" key="6">
    <source>
        <dbReference type="EMBL" id="ADV42910.1"/>
    </source>
</evidence>
<dbReference type="PANTHER" id="PTHR43782:SF3">
    <property type="entry name" value="ARGINASE"/>
    <property type="match status" value="1"/>
</dbReference>
<dbReference type="HOGENOM" id="CLU_085654_1_0_10"/>
<dbReference type="CDD" id="cd09999">
    <property type="entry name" value="Arginase-like_1"/>
    <property type="match status" value="1"/>
</dbReference>
<keyword evidence="5" id="KW-0732">Signal</keyword>